<name>A0ABX2W9Z3_9ENTR</name>
<evidence type="ECO:0000259" key="9">
    <source>
        <dbReference type="Pfam" id="PF08669"/>
    </source>
</evidence>
<dbReference type="PIRSF" id="PIRSF006487">
    <property type="entry name" value="GcvT"/>
    <property type="match status" value="1"/>
</dbReference>
<dbReference type="SUPFAM" id="SSF103025">
    <property type="entry name" value="Folate-binding domain"/>
    <property type="match status" value="1"/>
</dbReference>
<evidence type="ECO:0000256" key="1">
    <source>
        <dbReference type="ARBA" id="ARBA00008609"/>
    </source>
</evidence>
<dbReference type="EC" id="2.1.2.10" evidence="2 7"/>
<dbReference type="Gene3D" id="2.40.30.110">
    <property type="entry name" value="Aminomethyltransferase beta-barrel domains"/>
    <property type="match status" value="1"/>
</dbReference>
<evidence type="ECO:0000256" key="6">
    <source>
        <dbReference type="ARBA" id="ARBA00047665"/>
    </source>
</evidence>
<sequence>MVKEEKMTQKTPLFEQHNLCGARMVDFHGWMMPLHYGSQIDEHHAVRNDAGMFDVSHMTIVDLKGSRTREFLRYLVANDVAKLTQPGKALYTAMLNASGGVIDDLIIYFQSEDYFRLVVNSATREKDLAWINQHAEPFSVSVTVRDDLALIAVQGPNAQAKAAQLFTEEQRKAVAGMKPFFGVQAGDLFVATTGYTGEAGYEIAMPNEKAAEFWAQLVEVGVKPCGLGARDTLRLESGMNLYSQEMDESVSPLAANMGWTIAWQPEDRDFIGREALELQREKGTDQLVGLIMTEKGVLRNELPVRFTDESGNIHEGVITSGTFSPTLGYSIALARVPAGIGETAIVQIRNREMPVKVTKPIFVRGGKAVAQ</sequence>
<evidence type="ECO:0000256" key="3">
    <source>
        <dbReference type="ARBA" id="ARBA00022576"/>
    </source>
</evidence>
<dbReference type="Pfam" id="PF08669">
    <property type="entry name" value="GCV_T_C"/>
    <property type="match status" value="1"/>
</dbReference>
<comment type="catalytic activity">
    <reaction evidence="6 7">
        <text>N(6)-[(R)-S(8)-aminomethyldihydrolipoyl]-L-lysyl-[protein] + (6S)-5,6,7,8-tetrahydrofolate = N(6)-[(R)-dihydrolipoyl]-L-lysyl-[protein] + (6R)-5,10-methylene-5,6,7,8-tetrahydrofolate + NH4(+)</text>
        <dbReference type="Rhea" id="RHEA:16945"/>
        <dbReference type="Rhea" id="RHEA-COMP:10475"/>
        <dbReference type="Rhea" id="RHEA-COMP:10492"/>
        <dbReference type="ChEBI" id="CHEBI:15636"/>
        <dbReference type="ChEBI" id="CHEBI:28938"/>
        <dbReference type="ChEBI" id="CHEBI:57453"/>
        <dbReference type="ChEBI" id="CHEBI:83100"/>
        <dbReference type="ChEBI" id="CHEBI:83143"/>
        <dbReference type="EC" id="2.1.2.10"/>
    </reaction>
</comment>
<organism evidence="10 11">
    <name type="scientific">Buttiauxella ferragutiae ATCC 51602</name>
    <dbReference type="NCBI Taxonomy" id="1354252"/>
    <lineage>
        <taxon>Bacteria</taxon>
        <taxon>Pseudomonadati</taxon>
        <taxon>Pseudomonadota</taxon>
        <taxon>Gammaproteobacteria</taxon>
        <taxon>Enterobacterales</taxon>
        <taxon>Enterobacteriaceae</taxon>
        <taxon>Buttiauxella</taxon>
    </lineage>
</organism>
<evidence type="ECO:0000313" key="11">
    <source>
        <dbReference type="Proteomes" id="UP000078407"/>
    </source>
</evidence>
<dbReference type="SUPFAM" id="SSF101790">
    <property type="entry name" value="Aminomethyltransferase beta-barrel domain"/>
    <property type="match status" value="1"/>
</dbReference>
<evidence type="ECO:0000313" key="10">
    <source>
        <dbReference type="EMBL" id="OAT28718.1"/>
    </source>
</evidence>
<dbReference type="Gene3D" id="3.30.1360.120">
    <property type="entry name" value="Probable tRNA modification gtpase trme, domain 1"/>
    <property type="match status" value="1"/>
</dbReference>
<evidence type="ECO:0000256" key="5">
    <source>
        <dbReference type="ARBA" id="ARBA00031395"/>
    </source>
</evidence>
<accession>A0ABX2W9Z3</accession>
<evidence type="ECO:0000256" key="7">
    <source>
        <dbReference type="HAMAP-Rule" id="MF_00259"/>
    </source>
</evidence>
<dbReference type="InterPro" id="IPR013977">
    <property type="entry name" value="GcvT_C"/>
</dbReference>
<keyword evidence="11" id="KW-1185">Reference proteome</keyword>
<dbReference type="Proteomes" id="UP000078407">
    <property type="component" value="Unassembled WGS sequence"/>
</dbReference>
<evidence type="ECO:0000259" key="8">
    <source>
        <dbReference type="Pfam" id="PF01571"/>
    </source>
</evidence>
<dbReference type="InterPro" id="IPR029043">
    <property type="entry name" value="GcvT/YgfZ_C"/>
</dbReference>
<dbReference type="NCBIfam" id="TIGR00528">
    <property type="entry name" value="gcvT"/>
    <property type="match status" value="1"/>
</dbReference>
<evidence type="ECO:0000256" key="2">
    <source>
        <dbReference type="ARBA" id="ARBA00012616"/>
    </source>
</evidence>
<comment type="similarity">
    <text evidence="1 7">Belongs to the GcvT family.</text>
</comment>
<dbReference type="InterPro" id="IPR022903">
    <property type="entry name" value="GcvT_bac"/>
</dbReference>
<dbReference type="NCBIfam" id="NF001567">
    <property type="entry name" value="PRK00389.1"/>
    <property type="match status" value="1"/>
</dbReference>
<keyword evidence="3 7" id="KW-0032">Aminotransferase</keyword>
<dbReference type="Gene3D" id="4.10.1250.10">
    <property type="entry name" value="Aminomethyltransferase fragment"/>
    <property type="match status" value="1"/>
</dbReference>
<dbReference type="InterPro" id="IPR027266">
    <property type="entry name" value="TrmE/GcvT-like"/>
</dbReference>
<reference evidence="10 11" key="1">
    <citation type="submission" date="2016-04" db="EMBL/GenBank/DDBJ databases">
        <title>ATOL: Assembling a taxonomically balanced genome-scale reconstruction of the evolutionary history of the Enterobacteriaceae.</title>
        <authorList>
            <person name="Plunkett G.III."/>
            <person name="Neeno-Eckwall E.C."/>
            <person name="Glasner J.D."/>
            <person name="Perna N.T."/>
        </authorList>
    </citation>
    <scope>NUCLEOTIDE SEQUENCE [LARGE SCALE GENOMIC DNA]</scope>
    <source>
        <strain evidence="10 11">ATCC 51602</strain>
    </source>
</reference>
<dbReference type="PANTHER" id="PTHR43757:SF2">
    <property type="entry name" value="AMINOMETHYLTRANSFERASE, MITOCHONDRIAL"/>
    <property type="match status" value="1"/>
</dbReference>
<protein>
    <recommendedName>
        <fullName evidence="2 7">Aminomethyltransferase</fullName>
        <ecNumber evidence="2 7">2.1.2.10</ecNumber>
    </recommendedName>
    <alternativeName>
        <fullName evidence="5 7">Glycine cleavage system T protein</fullName>
    </alternativeName>
</protein>
<comment type="caution">
    <text evidence="10">The sequence shown here is derived from an EMBL/GenBank/DDBJ whole genome shotgun (WGS) entry which is preliminary data.</text>
</comment>
<dbReference type="Gene3D" id="3.30.70.1400">
    <property type="entry name" value="Aminomethyltransferase beta-barrel domains"/>
    <property type="match status" value="1"/>
</dbReference>
<dbReference type="Pfam" id="PF01571">
    <property type="entry name" value="GCV_T"/>
    <property type="match status" value="1"/>
</dbReference>
<dbReference type="HAMAP" id="MF_00259">
    <property type="entry name" value="GcvT"/>
    <property type="match status" value="1"/>
</dbReference>
<dbReference type="EMBL" id="LXEQ01000028">
    <property type="protein sequence ID" value="OAT28718.1"/>
    <property type="molecule type" value="Genomic_DNA"/>
</dbReference>
<gene>
    <name evidence="7" type="primary">gcvT</name>
    <name evidence="10" type="ORF">M976_01658</name>
</gene>
<comment type="function">
    <text evidence="7">The glycine cleavage system catalyzes the degradation of glycine.</text>
</comment>
<dbReference type="GO" id="GO:0004047">
    <property type="term" value="F:aminomethyltransferase activity"/>
    <property type="evidence" value="ECO:0007669"/>
    <property type="project" value="UniProtKB-EC"/>
</dbReference>
<comment type="subunit">
    <text evidence="7">The glycine cleavage system is composed of four proteins: P, T, L and H.</text>
</comment>
<dbReference type="InterPro" id="IPR028896">
    <property type="entry name" value="GcvT/YgfZ/DmdA"/>
</dbReference>
<dbReference type="InterPro" id="IPR006222">
    <property type="entry name" value="GCVT_N"/>
</dbReference>
<evidence type="ECO:0000256" key="4">
    <source>
        <dbReference type="ARBA" id="ARBA00022679"/>
    </source>
</evidence>
<feature type="domain" description="Aminomethyltransferase C-terminal" evidence="9">
    <location>
        <begin position="286"/>
        <end position="363"/>
    </location>
</feature>
<feature type="domain" description="GCVT N-terminal" evidence="8">
    <location>
        <begin position="14"/>
        <end position="264"/>
    </location>
</feature>
<proteinExistence type="inferred from homology"/>
<keyword evidence="4 7" id="KW-0808">Transferase</keyword>
<dbReference type="PANTHER" id="PTHR43757">
    <property type="entry name" value="AMINOMETHYLTRANSFERASE"/>
    <property type="match status" value="1"/>
</dbReference>
<dbReference type="InterPro" id="IPR006223">
    <property type="entry name" value="GcvT"/>
</dbReference>